<evidence type="ECO:0000313" key="7">
    <source>
        <dbReference type="EMBL" id="MCK6259280.1"/>
    </source>
</evidence>
<dbReference type="RefSeq" id="WP_248254464.1">
    <property type="nucleotide sequence ID" value="NZ_JAIWJX010000002.1"/>
</dbReference>
<feature type="transmembrane region" description="Helical" evidence="6">
    <location>
        <begin position="41"/>
        <end position="60"/>
    </location>
</feature>
<dbReference type="Pfam" id="PF04241">
    <property type="entry name" value="DUF423"/>
    <property type="match status" value="1"/>
</dbReference>
<dbReference type="EMBL" id="JAIWJX010000002">
    <property type="protein sequence ID" value="MCK6259280.1"/>
    <property type="molecule type" value="Genomic_DNA"/>
</dbReference>
<feature type="transmembrane region" description="Helical" evidence="6">
    <location>
        <begin position="99"/>
        <end position="120"/>
    </location>
</feature>
<sequence length="123" mass="12934">MKLFLILGAVNAALAVILGAFGAHGLEGKLSERMIEVYKTGVQYHMYHAIGLLIVGLLAGKLTNSGALHWSGWLMFIGIILFSGSLYALSTTGISKLGIITPFGGVAFIAGWVLFIIAAVKGL</sequence>
<evidence type="ECO:0000256" key="6">
    <source>
        <dbReference type="SAM" id="Phobius"/>
    </source>
</evidence>
<dbReference type="Proteomes" id="UP001139011">
    <property type="component" value="Unassembled WGS sequence"/>
</dbReference>
<evidence type="ECO:0000256" key="2">
    <source>
        <dbReference type="ARBA" id="ARBA00009694"/>
    </source>
</evidence>
<protein>
    <submittedName>
        <fullName evidence="7">DUF423 domain-containing protein</fullName>
    </submittedName>
</protein>
<evidence type="ECO:0000256" key="3">
    <source>
        <dbReference type="ARBA" id="ARBA00022692"/>
    </source>
</evidence>
<evidence type="ECO:0000313" key="8">
    <source>
        <dbReference type="Proteomes" id="UP001139011"/>
    </source>
</evidence>
<reference evidence="7" key="1">
    <citation type="submission" date="2021-09" db="EMBL/GenBank/DDBJ databases">
        <title>Genome analysis of Fictibacillus sp. KIGAM418 isolated from marine sediment.</title>
        <authorList>
            <person name="Seo M.-J."/>
            <person name="Cho E.-S."/>
            <person name="Hwang C.Y."/>
        </authorList>
    </citation>
    <scope>NUCLEOTIDE SEQUENCE</scope>
    <source>
        <strain evidence="7">KIGAM418</strain>
    </source>
</reference>
<proteinExistence type="inferred from homology"/>
<comment type="similarity">
    <text evidence="2">Belongs to the UPF0382 family.</text>
</comment>
<accession>A0A9X1XG46</accession>
<feature type="transmembrane region" description="Helical" evidence="6">
    <location>
        <begin position="67"/>
        <end position="87"/>
    </location>
</feature>
<comment type="subcellular location">
    <subcellularLocation>
        <location evidence="1">Membrane</location>
        <topology evidence="1">Multi-pass membrane protein</topology>
    </subcellularLocation>
</comment>
<dbReference type="AlphaFoldDB" id="A0A9X1XG46"/>
<keyword evidence="5 6" id="KW-0472">Membrane</keyword>
<keyword evidence="4 6" id="KW-1133">Transmembrane helix</keyword>
<gene>
    <name evidence="7" type="ORF">LCY76_22145</name>
</gene>
<organism evidence="7 8">
    <name type="scientific">Fictibacillus marinisediminis</name>
    <dbReference type="NCBI Taxonomy" id="2878389"/>
    <lineage>
        <taxon>Bacteria</taxon>
        <taxon>Bacillati</taxon>
        <taxon>Bacillota</taxon>
        <taxon>Bacilli</taxon>
        <taxon>Bacillales</taxon>
        <taxon>Fictibacillaceae</taxon>
        <taxon>Fictibacillus</taxon>
    </lineage>
</organism>
<dbReference type="GO" id="GO:0005886">
    <property type="term" value="C:plasma membrane"/>
    <property type="evidence" value="ECO:0007669"/>
    <property type="project" value="TreeGrafter"/>
</dbReference>
<keyword evidence="3 6" id="KW-0812">Transmembrane</keyword>
<keyword evidence="8" id="KW-1185">Reference proteome</keyword>
<evidence type="ECO:0000256" key="1">
    <source>
        <dbReference type="ARBA" id="ARBA00004141"/>
    </source>
</evidence>
<name>A0A9X1XG46_9BACL</name>
<dbReference type="PANTHER" id="PTHR43461">
    <property type="entry name" value="TRANSMEMBRANE PROTEIN 256"/>
    <property type="match status" value="1"/>
</dbReference>
<dbReference type="PANTHER" id="PTHR43461:SF1">
    <property type="entry name" value="TRANSMEMBRANE PROTEIN 256"/>
    <property type="match status" value="1"/>
</dbReference>
<dbReference type="InterPro" id="IPR006696">
    <property type="entry name" value="DUF423"/>
</dbReference>
<evidence type="ECO:0000256" key="5">
    <source>
        <dbReference type="ARBA" id="ARBA00023136"/>
    </source>
</evidence>
<comment type="caution">
    <text evidence="7">The sequence shown here is derived from an EMBL/GenBank/DDBJ whole genome shotgun (WGS) entry which is preliminary data.</text>
</comment>
<evidence type="ECO:0000256" key="4">
    <source>
        <dbReference type="ARBA" id="ARBA00022989"/>
    </source>
</evidence>